<reference evidence="2 3" key="1">
    <citation type="journal article" date="2016" name="Mol. Biol. Evol.">
        <title>Comparative Genomics of Early-Diverging Mushroom-Forming Fungi Provides Insights into the Origins of Lignocellulose Decay Capabilities.</title>
        <authorList>
            <person name="Nagy L.G."/>
            <person name="Riley R."/>
            <person name="Tritt A."/>
            <person name="Adam C."/>
            <person name="Daum C."/>
            <person name="Floudas D."/>
            <person name="Sun H."/>
            <person name="Yadav J.S."/>
            <person name="Pangilinan J."/>
            <person name="Larsson K.H."/>
            <person name="Matsuura K."/>
            <person name="Barry K."/>
            <person name="Labutti K."/>
            <person name="Kuo R."/>
            <person name="Ohm R.A."/>
            <person name="Bhattacharya S.S."/>
            <person name="Shirouzu T."/>
            <person name="Yoshinaga Y."/>
            <person name="Martin F.M."/>
            <person name="Grigoriev I.V."/>
            <person name="Hibbett D.S."/>
        </authorList>
    </citation>
    <scope>NUCLEOTIDE SEQUENCE [LARGE SCALE GENOMIC DNA]</scope>
    <source>
        <strain evidence="2 3">HHB12029</strain>
    </source>
</reference>
<accession>A0A166MGP9</accession>
<evidence type="ECO:0000256" key="1">
    <source>
        <dbReference type="SAM" id="MobiDB-lite"/>
    </source>
</evidence>
<dbReference type="Proteomes" id="UP000077266">
    <property type="component" value="Unassembled WGS sequence"/>
</dbReference>
<gene>
    <name evidence="2" type="ORF">EXIGLDRAFT_83104</name>
</gene>
<dbReference type="AlphaFoldDB" id="A0A166MGP9"/>
<feature type="region of interest" description="Disordered" evidence="1">
    <location>
        <begin position="102"/>
        <end position="130"/>
    </location>
</feature>
<evidence type="ECO:0000313" key="2">
    <source>
        <dbReference type="EMBL" id="KZV78011.1"/>
    </source>
</evidence>
<organism evidence="2 3">
    <name type="scientific">Exidia glandulosa HHB12029</name>
    <dbReference type="NCBI Taxonomy" id="1314781"/>
    <lineage>
        <taxon>Eukaryota</taxon>
        <taxon>Fungi</taxon>
        <taxon>Dikarya</taxon>
        <taxon>Basidiomycota</taxon>
        <taxon>Agaricomycotina</taxon>
        <taxon>Agaricomycetes</taxon>
        <taxon>Auriculariales</taxon>
        <taxon>Exidiaceae</taxon>
        <taxon>Exidia</taxon>
    </lineage>
</organism>
<keyword evidence="3" id="KW-1185">Reference proteome</keyword>
<dbReference type="EMBL" id="KV427220">
    <property type="protein sequence ID" value="KZV78011.1"/>
    <property type="molecule type" value="Genomic_DNA"/>
</dbReference>
<protein>
    <submittedName>
        <fullName evidence="2">Uncharacterized protein</fullName>
    </submittedName>
</protein>
<proteinExistence type="predicted"/>
<sequence length="162" mass="18187">MCMYRYAHRPALACVTVAALGDHQPRAHRHRRSPPSPPESRPCARRHPPPSRPLFLALYKSQEPSYDVAHSISTLREPVLGPQYSLSKRARGIWVLAVPSVSSAPSSRKSPCRSRPLHRVNGRRGETTRKPWSEQPVRVAQTTLCALPRVVVCATTYRLALR</sequence>
<feature type="compositionally biased region" description="Basic residues" evidence="1">
    <location>
        <begin position="110"/>
        <end position="122"/>
    </location>
</feature>
<feature type="region of interest" description="Disordered" evidence="1">
    <location>
        <begin position="24"/>
        <end position="47"/>
    </location>
</feature>
<dbReference type="InParanoid" id="A0A166MGP9"/>
<evidence type="ECO:0000313" key="3">
    <source>
        <dbReference type="Proteomes" id="UP000077266"/>
    </source>
</evidence>
<name>A0A166MGP9_EXIGL</name>